<accession>A0AAV4JQK1</accession>
<gene>
    <name evidence="2" type="ORF">ElyMa_005162700</name>
</gene>
<organism evidence="2 3">
    <name type="scientific">Elysia marginata</name>
    <dbReference type="NCBI Taxonomy" id="1093978"/>
    <lineage>
        <taxon>Eukaryota</taxon>
        <taxon>Metazoa</taxon>
        <taxon>Spiralia</taxon>
        <taxon>Lophotrochozoa</taxon>
        <taxon>Mollusca</taxon>
        <taxon>Gastropoda</taxon>
        <taxon>Heterobranchia</taxon>
        <taxon>Euthyneura</taxon>
        <taxon>Panpulmonata</taxon>
        <taxon>Sacoglossa</taxon>
        <taxon>Placobranchoidea</taxon>
        <taxon>Plakobranchidae</taxon>
        <taxon>Elysia</taxon>
    </lineage>
</organism>
<keyword evidence="1" id="KW-1133">Transmembrane helix</keyword>
<dbReference type="Proteomes" id="UP000762676">
    <property type="component" value="Unassembled WGS sequence"/>
</dbReference>
<proteinExistence type="predicted"/>
<evidence type="ECO:0000256" key="1">
    <source>
        <dbReference type="SAM" id="Phobius"/>
    </source>
</evidence>
<reference evidence="2 3" key="1">
    <citation type="journal article" date="2021" name="Elife">
        <title>Chloroplast acquisition without the gene transfer in kleptoplastic sea slugs, Plakobranchus ocellatus.</title>
        <authorList>
            <person name="Maeda T."/>
            <person name="Takahashi S."/>
            <person name="Yoshida T."/>
            <person name="Shimamura S."/>
            <person name="Takaki Y."/>
            <person name="Nagai Y."/>
            <person name="Toyoda A."/>
            <person name="Suzuki Y."/>
            <person name="Arimoto A."/>
            <person name="Ishii H."/>
            <person name="Satoh N."/>
            <person name="Nishiyama T."/>
            <person name="Hasebe M."/>
            <person name="Maruyama T."/>
            <person name="Minagawa J."/>
            <person name="Obokata J."/>
            <person name="Shigenobu S."/>
        </authorList>
    </citation>
    <scope>NUCLEOTIDE SEQUENCE [LARGE SCALE GENOMIC DNA]</scope>
</reference>
<keyword evidence="1" id="KW-0472">Membrane</keyword>
<evidence type="ECO:0000313" key="3">
    <source>
        <dbReference type="Proteomes" id="UP000762676"/>
    </source>
</evidence>
<evidence type="ECO:0000313" key="2">
    <source>
        <dbReference type="EMBL" id="GFS24660.1"/>
    </source>
</evidence>
<keyword evidence="1" id="KW-0812">Transmembrane</keyword>
<protein>
    <submittedName>
        <fullName evidence="2">Uncharacterized protein</fullName>
    </submittedName>
</protein>
<keyword evidence="3" id="KW-1185">Reference proteome</keyword>
<dbReference type="AlphaFoldDB" id="A0AAV4JQK1"/>
<feature type="transmembrane region" description="Helical" evidence="1">
    <location>
        <begin position="100"/>
        <end position="123"/>
    </location>
</feature>
<dbReference type="EMBL" id="BMAT01010352">
    <property type="protein sequence ID" value="GFS24660.1"/>
    <property type="molecule type" value="Genomic_DNA"/>
</dbReference>
<comment type="caution">
    <text evidence="2">The sequence shown here is derived from an EMBL/GenBank/DDBJ whole genome shotgun (WGS) entry which is preliminary data.</text>
</comment>
<name>A0AAV4JQK1_9GAST</name>
<sequence>MQVIGGPLWYSTNADWYRENKRIFAVFAVAHVHLDEDGKELNDEDMDEEEEVRHVERVMNVTIAQFDSESNPVFSRLRNARPPYYERERRPNMKCSAPSSLLNSPAILALWVLALFPFAGSFFR</sequence>